<comment type="caution">
    <text evidence="14">The sequence shown here is derived from an EMBL/GenBank/DDBJ whole genome shotgun (WGS) entry which is preliminary data.</text>
</comment>
<dbReference type="Proteomes" id="UP000178495">
    <property type="component" value="Unassembled WGS sequence"/>
</dbReference>
<evidence type="ECO:0000259" key="12">
    <source>
        <dbReference type="PROSITE" id="PS51198"/>
    </source>
</evidence>
<evidence type="ECO:0000256" key="8">
    <source>
        <dbReference type="ARBA" id="ARBA00034617"/>
    </source>
</evidence>
<dbReference type="CDD" id="cd18807">
    <property type="entry name" value="SF1_C_UvrD"/>
    <property type="match status" value="1"/>
</dbReference>
<dbReference type="EMBL" id="MHLC01000029">
    <property type="protein sequence ID" value="OGZ00672.1"/>
    <property type="molecule type" value="Genomic_DNA"/>
</dbReference>
<dbReference type="SUPFAM" id="SSF52540">
    <property type="entry name" value="P-loop containing nucleoside triphosphate hydrolases"/>
    <property type="match status" value="1"/>
</dbReference>
<evidence type="ECO:0000256" key="4">
    <source>
        <dbReference type="ARBA" id="ARBA00022806"/>
    </source>
</evidence>
<feature type="domain" description="UvrD-like helicase ATP-binding" evidence="12">
    <location>
        <begin position="4"/>
        <end position="285"/>
    </location>
</feature>
<comment type="catalytic activity">
    <reaction evidence="10">
        <text>ATP + H2O = ADP + phosphate + H(+)</text>
        <dbReference type="Rhea" id="RHEA:13065"/>
        <dbReference type="ChEBI" id="CHEBI:15377"/>
        <dbReference type="ChEBI" id="CHEBI:15378"/>
        <dbReference type="ChEBI" id="CHEBI:30616"/>
        <dbReference type="ChEBI" id="CHEBI:43474"/>
        <dbReference type="ChEBI" id="CHEBI:456216"/>
        <dbReference type="EC" id="5.6.2.4"/>
    </reaction>
</comment>
<dbReference type="GO" id="GO:0000725">
    <property type="term" value="P:recombinational repair"/>
    <property type="evidence" value="ECO:0007669"/>
    <property type="project" value="TreeGrafter"/>
</dbReference>
<evidence type="ECO:0000313" key="14">
    <source>
        <dbReference type="EMBL" id="OGZ00672.1"/>
    </source>
</evidence>
<dbReference type="Pfam" id="PF13361">
    <property type="entry name" value="UvrD_C"/>
    <property type="match status" value="2"/>
</dbReference>
<name>A0A1G2CHI2_9BACT</name>
<feature type="domain" description="UvrD-like helicase C-terminal" evidence="13">
    <location>
        <begin position="286"/>
        <end position="513"/>
    </location>
</feature>
<dbReference type="CDD" id="cd17932">
    <property type="entry name" value="DEXQc_UvrD"/>
    <property type="match status" value="1"/>
</dbReference>
<proteinExistence type="inferred from homology"/>
<evidence type="ECO:0000256" key="9">
    <source>
        <dbReference type="ARBA" id="ARBA00034808"/>
    </source>
</evidence>
<dbReference type="InterPro" id="IPR014017">
    <property type="entry name" value="DNA_helicase_UvrD-like_C"/>
</dbReference>
<keyword evidence="2 11" id="KW-0547">Nucleotide-binding</keyword>
<dbReference type="InterPro" id="IPR027417">
    <property type="entry name" value="P-loop_NTPase"/>
</dbReference>
<evidence type="ECO:0000256" key="10">
    <source>
        <dbReference type="ARBA" id="ARBA00048988"/>
    </source>
</evidence>
<dbReference type="STRING" id="1798652.A3A43_02065"/>
<dbReference type="Gene3D" id="3.40.50.300">
    <property type="entry name" value="P-loop containing nucleotide triphosphate hydrolases"/>
    <property type="match status" value="3"/>
</dbReference>
<dbReference type="InterPro" id="IPR000212">
    <property type="entry name" value="DNA_helicase_UvrD/REP"/>
</dbReference>
<evidence type="ECO:0000259" key="13">
    <source>
        <dbReference type="PROSITE" id="PS51217"/>
    </source>
</evidence>
<protein>
    <recommendedName>
        <fullName evidence="9">DNA 3'-5' helicase</fullName>
        <ecNumber evidence="9">5.6.2.4</ecNumber>
    </recommendedName>
</protein>
<organism evidence="14 15">
    <name type="scientific">Candidatus Liptonbacteria bacterium RIFCSPLOWO2_01_FULL_56_20</name>
    <dbReference type="NCBI Taxonomy" id="1798652"/>
    <lineage>
        <taxon>Bacteria</taxon>
        <taxon>Candidatus Liptoniibacteriota</taxon>
    </lineage>
</organism>
<comment type="similarity">
    <text evidence="1">Belongs to the helicase family. UvrD subfamily.</text>
</comment>
<evidence type="ECO:0000256" key="2">
    <source>
        <dbReference type="ARBA" id="ARBA00022741"/>
    </source>
</evidence>
<evidence type="ECO:0000313" key="15">
    <source>
        <dbReference type="Proteomes" id="UP000178495"/>
    </source>
</evidence>
<dbReference type="AlphaFoldDB" id="A0A1G2CHI2"/>
<evidence type="ECO:0000256" key="3">
    <source>
        <dbReference type="ARBA" id="ARBA00022801"/>
    </source>
</evidence>
<dbReference type="PANTHER" id="PTHR11070">
    <property type="entry name" value="UVRD / RECB / PCRA DNA HELICASE FAMILY MEMBER"/>
    <property type="match status" value="1"/>
</dbReference>
<evidence type="ECO:0000256" key="6">
    <source>
        <dbReference type="ARBA" id="ARBA00023125"/>
    </source>
</evidence>
<dbReference type="InterPro" id="IPR014016">
    <property type="entry name" value="UvrD-like_ATP-bd"/>
</dbReference>
<comment type="catalytic activity">
    <reaction evidence="8">
        <text>Couples ATP hydrolysis with the unwinding of duplex DNA by translocating in the 3'-5' direction.</text>
        <dbReference type="EC" id="5.6.2.4"/>
    </reaction>
</comment>
<dbReference type="Pfam" id="PF00580">
    <property type="entry name" value="UvrD-helicase"/>
    <property type="match status" value="1"/>
</dbReference>
<dbReference type="GO" id="GO:0016887">
    <property type="term" value="F:ATP hydrolysis activity"/>
    <property type="evidence" value="ECO:0007669"/>
    <property type="project" value="RHEA"/>
</dbReference>
<gene>
    <name evidence="14" type="ORF">A3A43_02065</name>
</gene>
<dbReference type="EC" id="5.6.2.4" evidence="9"/>
<dbReference type="GO" id="GO:0043138">
    <property type="term" value="F:3'-5' DNA helicase activity"/>
    <property type="evidence" value="ECO:0007669"/>
    <property type="project" value="UniProtKB-EC"/>
</dbReference>
<dbReference type="Gene3D" id="1.10.486.10">
    <property type="entry name" value="PCRA, domain 4"/>
    <property type="match status" value="2"/>
</dbReference>
<keyword evidence="5 11" id="KW-0067">ATP-binding</keyword>
<dbReference type="GO" id="GO:0003677">
    <property type="term" value="F:DNA binding"/>
    <property type="evidence" value="ECO:0007669"/>
    <property type="project" value="UniProtKB-KW"/>
</dbReference>
<keyword evidence="3 11" id="KW-0378">Hydrolase</keyword>
<dbReference type="GO" id="GO:0033202">
    <property type="term" value="C:DNA helicase complex"/>
    <property type="evidence" value="ECO:0007669"/>
    <property type="project" value="TreeGrafter"/>
</dbReference>
<evidence type="ECO:0000256" key="1">
    <source>
        <dbReference type="ARBA" id="ARBA00009922"/>
    </source>
</evidence>
<evidence type="ECO:0000256" key="7">
    <source>
        <dbReference type="ARBA" id="ARBA00023235"/>
    </source>
</evidence>
<dbReference type="PROSITE" id="PS51198">
    <property type="entry name" value="UVRD_HELICASE_ATP_BIND"/>
    <property type="match status" value="1"/>
</dbReference>
<dbReference type="PANTHER" id="PTHR11070:SF2">
    <property type="entry name" value="ATP-DEPENDENT DNA HELICASE SRS2"/>
    <property type="match status" value="1"/>
</dbReference>
<dbReference type="GO" id="GO:0005829">
    <property type="term" value="C:cytosol"/>
    <property type="evidence" value="ECO:0007669"/>
    <property type="project" value="TreeGrafter"/>
</dbReference>
<evidence type="ECO:0000256" key="11">
    <source>
        <dbReference type="PROSITE-ProRule" id="PRU00560"/>
    </source>
</evidence>
<keyword evidence="4 11" id="KW-0347">Helicase</keyword>
<feature type="binding site" evidence="11">
    <location>
        <begin position="25"/>
        <end position="32"/>
    </location>
    <ligand>
        <name>ATP</name>
        <dbReference type="ChEBI" id="CHEBI:30616"/>
    </ligand>
</feature>
<sequence length="602" mass="68744">MSPKNLNPQQQQAAYAPIGPLLIAAGAGTGKTKTLTHRLLYLLKQGGVPADQVCALTFTNKAAKEMADRVWRESPELARRQGNPFIGTFHSFGSRILRAESRLFGRTPNFVIFDDHDSFDLIKKLLKQDGRAKSDEGPAFFRDKISALKNGMVRHAELRASRKESDVYALELFRRYENTLKKNNAFDFDDLIYKVVRLFHVRPSVRDAYRQRFSCMLVDEYQDLNNMQYELVRLLVGPSHNLSVVGDDQQTIYSWRGSNFEIFLNFERDWPESKVVLLEENYRSTANIIQAASALIAHNRRQKPKQLWTKNPPGERVKLFEAYDENGEAAWIAEEIERSRIKNEDAGAAVLYRTNAQSRAIEQALIAKSIPYRIFGGLKFYERREVKDVVAALRYAMNPKDQVSSERLEKLLGKGGFAALKEKLARADASSPLALVHFFLENTGYLGIIDRNLTNPQERKENIAELMRFASEFSELPQFLEQIALLQATDSLKREDGAEHSLVQLMTIHLAKGLEFDTVFVAGASEGLLPHARSMERDAELEEERRLMYVAMTRAQKRLHISFYDLPSRFLSELPGELLEFKSVASDETAFTDNEERYITID</sequence>
<keyword evidence="6" id="KW-0238">DNA-binding</keyword>
<dbReference type="PROSITE" id="PS51217">
    <property type="entry name" value="UVRD_HELICASE_CTER"/>
    <property type="match status" value="1"/>
</dbReference>
<dbReference type="GO" id="GO:0005524">
    <property type="term" value="F:ATP binding"/>
    <property type="evidence" value="ECO:0007669"/>
    <property type="project" value="UniProtKB-UniRule"/>
</dbReference>
<accession>A0A1G2CHI2</accession>
<evidence type="ECO:0000256" key="5">
    <source>
        <dbReference type="ARBA" id="ARBA00022840"/>
    </source>
</evidence>
<reference evidence="14 15" key="1">
    <citation type="journal article" date="2016" name="Nat. Commun.">
        <title>Thousands of microbial genomes shed light on interconnected biogeochemical processes in an aquifer system.</title>
        <authorList>
            <person name="Anantharaman K."/>
            <person name="Brown C.T."/>
            <person name="Hug L.A."/>
            <person name="Sharon I."/>
            <person name="Castelle C.J."/>
            <person name="Probst A.J."/>
            <person name="Thomas B.C."/>
            <person name="Singh A."/>
            <person name="Wilkins M.J."/>
            <person name="Karaoz U."/>
            <person name="Brodie E.L."/>
            <person name="Williams K.H."/>
            <person name="Hubbard S.S."/>
            <person name="Banfield J.F."/>
        </authorList>
    </citation>
    <scope>NUCLEOTIDE SEQUENCE [LARGE SCALE GENOMIC DNA]</scope>
</reference>
<dbReference type="InterPro" id="IPR013986">
    <property type="entry name" value="DExx_box_DNA_helicase_dom_sf"/>
</dbReference>
<dbReference type="Gene3D" id="1.10.10.160">
    <property type="match status" value="1"/>
</dbReference>
<keyword evidence="7" id="KW-0413">Isomerase</keyword>